<proteinExistence type="predicted"/>
<dbReference type="InterPro" id="IPR006840">
    <property type="entry name" value="ChaC"/>
</dbReference>
<dbReference type="Pfam" id="PF04752">
    <property type="entry name" value="ChaC"/>
    <property type="match status" value="1"/>
</dbReference>
<dbReference type="Gene3D" id="3.10.490.10">
    <property type="entry name" value="Gamma-glutamyl cyclotransferase-like"/>
    <property type="match status" value="1"/>
</dbReference>
<gene>
    <name evidence="3" type="ORF">ACFQ35_12530</name>
</gene>
<dbReference type="InterPro" id="IPR013024">
    <property type="entry name" value="GGCT-like"/>
</dbReference>
<dbReference type="EMBL" id="JBHTMA010000040">
    <property type="protein sequence ID" value="MFD1227962.1"/>
    <property type="molecule type" value="Genomic_DNA"/>
</dbReference>
<reference evidence="4" key="1">
    <citation type="journal article" date="2019" name="Int. J. Syst. Evol. Microbiol.">
        <title>The Global Catalogue of Microorganisms (GCM) 10K type strain sequencing project: providing services to taxonomists for standard genome sequencing and annotation.</title>
        <authorList>
            <consortium name="The Broad Institute Genomics Platform"/>
            <consortium name="The Broad Institute Genome Sequencing Center for Infectious Disease"/>
            <person name="Wu L."/>
            <person name="Ma J."/>
        </authorList>
    </citation>
    <scope>NUCLEOTIDE SEQUENCE [LARGE SCALE GENOMIC DNA]</scope>
    <source>
        <strain evidence="4">CCUG 49584</strain>
    </source>
</reference>
<evidence type="ECO:0000256" key="2">
    <source>
        <dbReference type="ARBA" id="ARBA00023239"/>
    </source>
</evidence>
<comment type="caution">
    <text evidence="3">The sequence shown here is derived from an EMBL/GenBank/DDBJ whole genome shotgun (WGS) entry which is preliminary data.</text>
</comment>
<accession>A0ABW3V5P1</accession>
<sequence length="179" mass="19573">MTDSSSDLWVFGYGSLMWRPGFDSAENLPALLHGFSRSLCIYSHVYRGTPELPGLVLGLNSGGFCHGQAFRVSAGHKAPVLDYLREREQVSGVYLEKYLPVELADGRQIEALVYVADPLHVQYAGGLTAQAMAALVGHAHGQAGPNCDYVINTVRHLQVMDIRDELLEAVLQLLPPARL</sequence>
<organism evidence="3 4">
    <name type="scientific">Pseudochrobactrum kiredjianiae</name>
    <dbReference type="NCBI Taxonomy" id="386305"/>
    <lineage>
        <taxon>Bacteria</taxon>
        <taxon>Pseudomonadati</taxon>
        <taxon>Pseudomonadota</taxon>
        <taxon>Alphaproteobacteria</taxon>
        <taxon>Hyphomicrobiales</taxon>
        <taxon>Brucellaceae</taxon>
        <taxon>Pseudochrobactrum</taxon>
    </lineage>
</organism>
<dbReference type="RefSeq" id="WP_289386054.1">
    <property type="nucleotide sequence ID" value="NZ_JAUCBM010000001.1"/>
</dbReference>
<dbReference type="EC" id="4.3.2.7" evidence="1"/>
<keyword evidence="4" id="KW-1185">Reference proteome</keyword>
<dbReference type="PANTHER" id="PTHR12192">
    <property type="entry name" value="CATION TRANSPORT PROTEIN CHAC-RELATED"/>
    <property type="match status" value="1"/>
</dbReference>
<dbReference type="Proteomes" id="UP001597263">
    <property type="component" value="Unassembled WGS sequence"/>
</dbReference>
<dbReference type="CDD" id="cd06661">
    <property type="entry name" value="GGCT_like"/>
    <property type="match status" value="1"/>
</dbReference>
<dbReference type="PANTHER" id="PTHR12192:SF2">
    <property type="entry name" value="GLUTATHIONE-SPECIFIC GAMMA-GLUTAMYLCYCLOTRANSFERASE 2"/>
    <property type="match status" value="1"/>
</dbReference>
<protein>
    <recommendedName>
        <fullName evidence="1">glutathione-specific gamma-glutamylcyclotransferase</fullName>
        <ecNumber evidence="1">4.3.2.7</ecNumber>
    </recommendedName>
</protein>
<dbReference type="SUPFAM" id="SSF110857">
    <property type="entry name" value="Gamma-glutamyl cyclotransferase-like"/>
    <property type="match status" value="1"/>
</dbReference>
<evidence type="ECO:0000313" key="3">
    <source>
        <dbReference type="EMBL" id="MFD1227962.1"/>
    </source>
</evidence>
<dbReference type="InterPro" id="IPR036568">
    <property type="entry name" value="GGCT-like_sf"/>
</dbReference>
<keyword evidence="2" id="KW-0456">Lyase</keyword>
<evidence type="ECO:0000256" key="1">
    <source>
        <dbReference type="ARBA" id="ARBA00012344"/>
    </source>
</evidence>
<evidence type="ECO:0000313" key="4">
    <source>
        <dbReference type="Proteomes" id="UP001597263"/>
    </source>
</evidence>
<name>A0ABW3V5P1_9HYPH</name>